<evidence type="ECO:0000313" key="4">
    <source>
        <dbReference type="Proteomes" id="UP000564836"/>
    </source>
</evidence>
<protein>
    <recommendedName>
        <fullName evidence="5">DUF4760 domain-containing protein</fullName>
    </recommendedName>
</protein>
<evidence type="ECO:0000256" key="1">
    <source>
        <dbReference type="SAM" id="Phobius"/>
    </source>
</evidence>
<evidence type="ECO:0008006" key="5">
    <source>
        <dbReference type="Google" id="ProtNLM"/>
    </source>
</evidence>
<feature type="transmembrane region" description="Helical" evidence="1">
    <location>
        <begin position="12"/>
        <end position="31"/>
    </location>
</feature>
<gene>
    <name evidence="3" type="ORF">G6321_00043075</name>
    <name evidence="2" type="ORF">G6321_25280</name>
</gene>
<keyword evidence="1" id="KW-0812">Transmembrane</keyword>
<reference evidence="3 4" key="3">
    <citation type="journal article" date="2022" name="Int. J. Syst. Evol. Microbiol.">
        <title>Strains of Bradyrhizobium barranii sp. nov. associated with legumes native to Canada are symbionts of soybeans and belong to different subspecies (subsp. barranii subsp. nov. and subsp. apii subsp. nov.) and symbiovars (sv. glycinearum and sv. septentrionale).</title>
        <authorList>
            <person name="Bromfield E.S.P."/>
            <person name="Cloutier S."/>
            <person name="Wasai-Hara S."/>
            <person name="Minamisawa K."/>
        </authorList>
    </citation>
    <scope>NUCLEOTIDE SEQUENCE [LARGE SCALE GENOMIC DNA]</scope>
    <source>
        <strain evidence="3 4">323S2</strain>
    </source>
</reference>
<organism evidence="2">
    <name type="scientific">Bradyrhizobium barranii subsp. barranii</name>
    <dbReference type="NCBI Taxonomy" id="2823807"/>
    <lineage>
        <taxon>Bacteria</taxon>
        <taxon>Pseudomonadati</taxon>
        <taxon>Pseudomonadota</taxon>
        <taxon>Alphaproteobacteria</taxon>
        <taxon>Hyphomicrobiales</taxon>
        <taxon>Nitrobacteraceae</taxon>
        <taxon>Bradyrhizobium</taxon>
        <taxon>Bradyrhizobium barranii</taxon>
    </lineage>
</organism>
<name>A0A7Z0QEZ5_9BRAD</name>
<reference evidence="2" key="2">
    <citation type="submission" date="2020-06" db="EMBL/GenBank/DDBJ databases">
        <title>Whole Genome Sequence of Bradyrhizobium sp. Strain 323S2.</title>
        <authorList>
            <person name="Bromfield E.S.P."/>
        </authorList>
    </citation>
    <scope>NUCLEOTIDE SEQUENCE [LARGE SCALE GENOMIC DNA]</scope>
    <source>
        <strain evidence="2">323S2</strain>
    </source>
</reference>
<evidence type="ECO:0000313" key="2">
    <source>
        <dbReference type="EMBL" id="NYY91582.1"/>
    </source>
</evidence>
<proteinExistence type="predicted"/>
<sequence length="201" mass="22619">MSTTMKHKGVSEVALGALVATAFWLIVGLLVGDPARFKDFAGPAATVFAAITAGWIAYRLGQSQIAVAKVQADIAERNWKTSNEKIVLDLFDKRLAIFEEIRGIVGEACRSGTAPDELFFRYGRAIDRVPYFFGEDVQKYLEKIRLHLINLNLANSMMQNLIDPERPTWVKKRGDEFMAITKFYEEAPRLFGPYMKAHQTA</sequence>
<dbReference type="AlphaFoldDB" id="A0A7Z0QEZ5"/>
<reference evidence="3 4" key="1">
    <citation type="journal article" date="2017" name="Syst. Appl. Microbiol.">
        <title>Soybeans inoculated with root zone soils of Canadian native legumes harbour diverse and novel Bradyrhizobium spp. that possess agricultural potential.</title>
        <authorList>
            <person name="Bromfield E.S.P."/>
            <person name="Cloutier S."/>
            <person name="Tambong J.T."/>
            <person name="Tran Thi T.V."/>
        </authorList>
    </citation>
    <scope>NUCLEOTIDE SEQUENCE [LARGE SCALE GENOMIC DNA]</scope>
    <source>
        <strain evidence="3 4">323S2</strain>
    </source>
</reference>
<dbReference type="EMBL" id="JACBFH010000001">
    <property type="protein sequence ID" value="NYY91582.1"/>
    <property type="molecule type" value="Genomic_DNA"/>
</dbReference>
<feature type="transmembrane region" description="Helical" evidence="1">
    <location>
        <begin position="43"/>
        <end position="61"/>
    </location>
</feature>
<keyword evidence="1" id="KW-1133">Transmembrane helix</keyword>
<accession>A0A7Z0QEZ5</accession>
<dbReference type="EMBL" id="CP088280">
    <property type="protein sequence ID" value="UGX92420.1"/>
    <property type="molecule type" value="Genomic_DNA"/>
</dbReference>
<dbReference type="Proteomes" id="UP000564836">
    <property type="component" value="Chromosome"/>
</dbReference>
<dbReference type="RefSeq" id="WP_131234258.1">
    <property type="nucleotide sequence ID" value="NZ_CP088280.1"/>
</dbReference>
<keyword evidence="1" id="KW-0472">Membrane</keyword>
<evidence type="ECO:0000313" key="3">
    <source>
        <dbReference type="EMBL" id="UGX92420.1"/>
    </source>
</evidence>